<organism evidence="1 2">
    <name type="scientific">Lolium multiflorum</name>
    <name type="common">Italian ryegrass</name>
    <name type="synonym">Lolium perenne subsp. multiflorum</name>
    <dbReference type="NCBI Taxonomy" id="4521"/>
    <lineage>
        <taxon>Eukaryota</taxon>
        <taxon>Viridiplantae</taxon>
        <taxon>Streptophyta</taxon>
        <taxon>Embryophyta</taxon>
        <taxon>Tracheophyta</taxon>
        <taxon>Spermatophyta</taxon>
        <taxon>Magnoliopsida</taxon>
        <taxon>Liliopsida</taxon>
        <taxon>Poales</taxon>
        <taxon>Poaceae</taxon>
        <taxon>BOP clade</taxon>
        <taxon>Pooideae</taxon>
        <taxon>Poodae</taxon>
        <taxon>Poeae</taxon>
        <taxon>Poeae Chloroplast Group 2 (Poeae type)</taxon>
        <taxon>Loliodinae</taxon>
        <taxon>Loliinae</taxon>
        <taxon>Lolium</taxon>
    </lineage>
</organism>
<reference evidence="1" key="1">
    <citation type="submission" date="2023-07" db="EMBL/GenBank/DDBJ databases">
        <title>A chromosome-level genome assembly of Lolium multiflorum.</title>
        <authorList>
            <person name="Chen Y."/>
            <person name="Copetti D."/>
            <person name="Kolliker R."/>
            <person name="Studer B."/>
        </authorList>
    </citation>
    <scope>NUCLEOTIDE SEQUENCE</scope>
    <source>
        <strain evidence="1">02402/16</strain>
        <tissue evidence="1">Leaf</tissue>
    </source>
</reference>
<protein>
    <submittedName>
        <fullName evidence="1">Uncharacterized protein</fullName>
    </submittedName>
</protein>
<accession>A0AAD8RTI9</accession>
<comment type="caution">
    <text evidence="1">The sequence shown here is derived from an EMBL/GenBank/DDBJ whole genome shotgun (WGS) entry which is preliminary data.</text>
</comment>
<proteinExistence type="predicted"/>
<dbReference type="AlphaFoldDB" id="A0AAD8RTI9"/>
<keyword evidence="2" id="KW-1185">Reference proteome</keyword>
<dbReference type="EMBL" id="JAUUTY010000005">
    <property type="protein sequence ID" value="KAK1631536.1"/>
    <property type="molecule type" value="Genomic_DNA"/>
</dbReference>
<name>A0AAD8RTI9_LOLMU</name>
<sequence length="114" mass="12568">MSEATELSAVYCCSSSMSYLATGALQCLYHLNGTWSPLQAVVRSHLGHDRWTALPFRGMMFGIGKGTGELMQVYSQCPQYSVAARVPNEFSCPTFYHYYLAELGAHMLLAVTST</sequence>
<evidence type="ECO:0000313" key="1">
    <source>
        <dbReference type="EMBL" id="KAK1631536.1"/>
    </source>
</evidence>
<dbReference type="Proteomes" id="UP001231189">
    <property type="component" value="Unassembled WGS sequence"/>
</dbReference>
<evidence type="ECO:0000313" key="2">
    <source>
        <dbReference type="Proteomes" id="UP001231189"/>
    </source>
</evidence>
<gene>
    <name evidence="1" type="ORF">QYE76_005851</name>
</gene>